<organism evidence="1 2">
    <name type="scientific">Megasphaera hexanoica</name>
    <dbReference type="NCBI Taxonomy" id="1675036"/>
    <lineage>
        <taxon>Bacteria</taxon>
        <taxon>Bacillati</taxon>
        <taxon>Bacillota</taxon>
        <taxon>Negativicutes</taxon>
        <taxon>Veillonellales</taxon>
        <taxon>Veillonellaceae</taxon>
        <taxon>Megasphaera</taxon>
    </lineage>
</organism>
<dbReference type="RefSeq" id="WP_113856104.1">
    <property type="nucleotide sequence ID" value="NZ_CP011940.1"/>
</dbReference>
<sequence>MADVTRNLNKSANQSFTYDAIGHAEDLSPILTNITPEVTLFYSKFGNTKPATETTFSWMTKGLRPPQTNAHLEYEKYEFEPVGSIEGLSNNVQFFQNSGLVSDVQNEVVKAYNNEHGTDLDDAKFDAYKYQAQDIEYMLVNGEKKVDGTKTVAPLSGGIPYFMSMNTIDVTVSSTDGTVTASTDPKLDTGDIVYFVAKTMPTGLKKGLYYYVRVDASDPKKLTLFDTQKGAVENIADKQVKPTAAGTSVQLVANNIISLGGSADFTLDDINNAMEMAFKRGGNPTEAFMSSSKFRKFSDLVLAQTTTYRKSGEKKAAMVATIYQGAFGVVNANIHRLYPDERVDILDMQYWDMRYLSRPHEVTNLGKDGTYEKFVIETRVGLQGTQPKASCSIVDIQR</sequence>
<dbReference type="EMBL" id="JBIEKR010000006">
    <property type="protein sequence ID" value="MFG6273074.1"/>
    <property type="molecule type" value="Genomic_DNA"/>
</dbReference>
<evidence type="ECO:0000313" key="2">
    <source>
        <dbReference type="Proteomes" id="UP001605989"/>
    </source>
</evidence>
<evidence type="ECO:0000313" key="1">
    <source>
        <dbReference type="EMBL" id="MFG6273074.1"/>
    </source>
</evidence>
<gene>
    <name evidence="1" type="ORF">ACGTZG_07715</name>
</gene>
<dbReference type="InterPro" id="IPR035198">
    <property type="entry name" value="SU10_MCP"/>
</dbReference>
<dbReference type="Pfam" id="PF17236">
    <property type="entry name" value="SU10_MCP"/>
    <property type="match status" value="1"/>
</dbReference>
<keyword evidence="2" id="KW-1185">Reference proteome</keyword>
<proteinExistence type="predicted"/>
<dbReference type="Proteomes" id="UP001605989">
    <property type="component" value="Unassembled WGS sequence"/>
</dbReference>
<reference evidence="1 2" key="1">
    <citation type="submission" date="2024-10" db="EMBL/GenBank/DDBJ databases">
        <authorList>
            <person name="Sang B.-I."/>
            <person name="Prabhaharan D."/>
        </authorList>
    </citation>
    <scope>NUCLEOTIDE SEQUENCE [LARGE SCALE GENOMIC DNA]</scope>
    <source>
        <strain evidence="1 2">MH</strain>
    </source>
</reference>
<accession>A0ABW7DRX1</accession>
<protein>
    <submittedName>
        <fullName evidence="1">DUF5309 family protein</fullName>
    </submittedName>
</protein>
<name>A0ABW7DRX1_9FIRM</name>
<comment type="caution">
    <text evidence="1">The sequence shown here is derived from an EMBL/GenBank/DDBJ whole genome shotgun (WGS) entry which is preliminary data.</text>
</comment>